<dbReference type="Proteomes" id="UP000237846">
    <property type="component" value="Unassembled WGS sequence"/>
</dbReference>
<name>A0A2T0PPM0_9ACTN</name>
<organism evidence="1 2">
    <name type="scientific">Allonocardiopsis opalescens</name>
    <dbReference type="NCBI Taxonomy" id="1144618"/>
    <lineage>
        <taxon>Bacteria</taxon>
        <taxon>Bacillati</taxon>
        <taxon>Actinomycetota</taxon>
        <taxon>Actinomycetes</taxon>
        <taxon>Streptosporangiales</taxon>
        <taxon>Allonocardiopsis</taxon>
    </lineage>
</organism>
<dbReference type="EMBL" id="PVZC01000016">
    <property type="protein sequence ID" value="PRX90843.1"/>
    <property type="molecule type" value="Genomic_DNA"/>
</dbReference>
<evidence type="ECO:0000313" key="2">
    <source>
        <dbReference type="Proteomes" id="UP000237846"/>
    </source>
</evidence>
<proteinExistence type="predicted"/>
<protein>
    <submittedName>
        <fullName evidence="1">Uncharacterized protein</fullName>
    </submittedName>
</protein>
<comment type="caution">
    <text evidence="1">The sequence shown here is derived from an EMBL/GenBank/DDBJ whole genome shotgun (WGS) entry which is preliminary data.</text>
</comment>
<keyword evidence="2" id="KW-1185">Reference proteome</keyword>
<evidence type="ECO:0000313" key="1">
    <source>
        <dbReference type="EMBL" id="PRX90843.1"/>
    </source>
</evidence>
<reference evidence="1 2" key="1">
    <citation type="submission" date="2018-03" db="EMBL/GenBank/DDBJ databases">
        <title>Genomic Encyclopedia of Archaeal and Bacterial Type Strains, Phase II (KMG-II): from individual species to whole genera.</title>
        <authorList>
            <person name="Goeker M."/>
        </authorList>
    </citation>
    <scope>NUCLEOTIDE SEQUENCE [LARGE SCALE GENOMIC DNA]</scope>
    <source>
        <strain evidence="1 2">DSM 45601</strain>
    </source>
</reference>
<sequence length="93" mass="10576">MKIVKFIALGAFAVWLTLLIAGIDWSARPCDEVDDEVWHAIDMAEAEGSLFSADVDLIDHYHREATSLIVDNPHCYPEDEVQYAQDMLARLQR</sequence>
<accession>A0A2T0PPM0</accession>
<gene>
    <name evidence="1" type="ORF">CLV72_11639</name>
</gene>
<dbReference type="AlphaFoldDB" id="A0A2T0PPM0"/>